<keyword evidence="1" id="KW-0732">Signal</keyword>
<dbReference type="Proteomes" id="UP000239907">
    <property type="component" value="Unassembled WGS sequence"/>
</dbReference>
<evidence type="ECO:0008006" key="4">
    <source>
        <dbReference type="Google" id="ProtNLM"/>
    </source>
</evidence>
<proteinExistence type="predicted"/>
<organism evidence="2 3">
    <name type="scientific">Rubritalea profundi</name>
    <dbReference type="NCBI Taxonomy" id="1658618"/>
    <lineage>
        <taxon>Bacteria</taxon>
        <taxon>Pseudomonadati</taxon>
        <taxon>Verrucomicrobiota</taxon>
        <taxon>Verrucomicrobiia</taxon>
        <taxon>Verrucomicrobiales</taxon>
        <taxon>Rubritaleaceae</taxon>
        <taxon>Rubritalea</taxon>
    </lineage>
</organism>
<evidence type="ECO:0000256" key="1">
    <source>
        <dbReference type="SAM" id="SignalP"/>
    </source>
</evidence>
<dbReference type="RefSeq" id="WP_105042666.1">
    <property type="nucleotide sequence ID" value="NZ_MQWA01000001.1"/>
</dbReference>
<feature type="chain" id="PRO_5015708977" description="MBG domain-containing protein" evidence="1">
    <location>
        <begin position="19"/>
        <end position="142"/>
    </location>
</feature>
<feature type="signal peptide" evidence="1">
    <location>
        <begin position="1"/>
        <end position="18"/>
    </location>
</feature>
<evidence type="ECO:0000313" key="2">
    <source>
        <dbReference type="EMBL" id="PQJ28161.1"/>
    </source>
</evidence>
<keyword evidence="3" id="KW-1185">Reference proteome</keyword>
<gene>
    <name evidence="2" type="ORF">BSZ32_06365</name>
</gene>
<accession>A0A2S7U125</accession>
<protein>
    <recommendedName>
        <fullName evidence="4">MBG domain-containing protein</fullName>
    </recommendedName>
</protein>
<sequence length="142" mass="15827">MKYIVTSLLLLSATIAFSGFSGFLTQKSQDWKFIQSVGGMKVSLEEKTLNVECYVSGLKKVTIKPTMINSAMGVRRIKHKRDGKTIYLTLVTSVIEKAMTQSCKQLDLSAYPAGEYSVQYRDPDGTKHPLGKITLKEQKKGE</sequence>
<dbReference type="EMBL" id="MQWA01000001">
    <property type="protein sequence ID" value="PQJ28161.1"/>
    <property type="molecule type" value="Genomic_DNA"/>
</dbReference>
<comment type="caution">
    <text evidence="2">The sequence shown here is derived from an EMBL/GenBank/DDBJ whole genome shotgun (WGS) entry which is preliminary data.</text>
</comment>
<evidence type="ECO:0000313" key="3">
    <source>
        <dbReference type="Proteomes" id="UP000239907"/>
    </source>
</evidence>
<name>A0A2S7U125_9BACT</name>
<dbReference type="AlphaFoldDB" id="A0A2S7U125"/>
<reference evidence="2 3" key="1">
    <citation type="submission" date="2016-12" db="EMBL/GenBank/DDBJ databases">
        <title>Study of bacterial adaptation to deep sea.</title>
        <authorList>
            <person name="Song J."/>
            <person name="Yoshizawa S."/>
            <person name="Kogure K."/>
        </authorList>
    </citation>
    <scope>NUCLEOTIDE SEQUENCE [LARGE SCALE GENOMIC DNA]</scope>
    <source>
        <strain evidence="2 3">SAORIC-165</strain>
    </source>
</reference>